<proteinExistence type="predicted"/>
<dbReference type="STRING" id="59922.P9303_29111"/>
<evidence type="ECO:0000313" key="3">
    <source>
        <dbReference type="Proteomes" id="UP000002274"/>
    </source>
</evidence>
<feature type="transmembrane region" description="Helical" evidence="1">
    <location>
        <begin position="29"/>
        <end position="46"/>
    </location>
</feature>
<feature type="transmembrane region" description="Helical" evidence="1">
    <location>
        <begin position="119"/>
        <end position="139"/>
    </location>
</feature>
<accession>A2CDT1</accession>
<reference evidence="2 3" key="1">
    <citation type="journal article" date="2007" name="PLoS Genet.">
        <title>Patterns and implications of gene gain and loss in the evolution of Prochlorococcus.</title>
        <authorList>
            <person name="Kettler G.C."/>
            <person name="Martiny A.C."/>
            <person name="Huang K."/>
            <person name="Zucker J."/>
            <person name="Coleman M.L."/>
            <person name="Rodrigue S."/>
            <person name="Chen F."/>
            <person name="Lapidus A."/>
            <person name="Ferriera S."/>
            <person name="Johnson J."/>
            <person name="Steglich C."/>
            <person name="Church G.M."/>
            <person name="Richardson P."/>
            <person name="Chisholm S.W."/>
        </authorList>
    </citation>
    <scope>NUCLEOTIDE SEQUENCE [LARGE SCALE GENOMIC DNA]</scope>
    <source>
        <strain evidence="2 3">MIT 9303</strain>
    </source>
</reference>
<organism evidence="2 3">
    <name type="scientific">Prochlorococcus marinus (strain MIT 9303)</name>
    <dbReference type="NCBI Taxonomy" id="59922"/>
    <lineage>
        <taxon>Bacteria</taxon>
        <taxon>Bacillati</taxon>
        <taxon>Cyanobacteriota</taxon>
        <taxon>Cyanophyceae</taxon>
        <taxon>Synechococcales</taxon>
        <taxon>Prochlorococcaceae</taxon>
        <taxon>Prochlorococcus</taxon>
    </lineage>
</organism>
<dbReference type="BioCyc" id="PMAR59922:G1G80-2553-MONOMER"/>
<dbReference type="Proteomes" id="UP000002274">
    <property type="component" value="Chromosome"/>
</dbReference>
<dbReference type="EMBL" id="CP000554">
    <property type="protein sequence ID" value="ABM79641.1"/>
    <property type="molecule type" value="Genomic_DNA"/>
</dbReference>
<feature type="transmembrane region" description="Helical" evidence="1">
    <location>
        <begin position="182"/>
        <end position="200"/>
    </location>
</feature>
<evidence type="ECO:0000313" key="2">
    <source>
        <dbReference type="EMBL" id="ABM79641.1"/>
    </source>
</evidence>
<dbReference type="RefSeq" id="WP_011827480.1">
    <property type="nucleotide sequence ID" value="NC_008820.1"/>
</dbReference>
<protein>
    <submittedName>
        <fullName evidence="2">Putative multidrug efflux ABC transporter</fullName>
    </submittedName>
</protein>
<dbReference type="Pfam" id="PF06182">
    <property type="entry name" value="ABC2_membrane_6"/>
    <property type="match status" value="1"/>
</dbReference>
<gene>
    <name evidence="2" type="ordered locus">P9303_29111</name>
</gene>
<keyword evidence="1" id="KW-0472">Membrane</keyword>
<keyword evidence="1" id="KW-1133">Transmembrane helix</keyword>
<dbReference type="PANTHER" id="PTHR36832:SF1">
    <property type="entry name" value="SLR1174 PROTEIN"/>
    <property type="match status" value="1"/>
</dbReference>
<dbReference type="AlphaFoldDB" id="A2CDT1"/>
<feature type="transmembrane region" description="Helical" evidence="1">
    <location>
        <begin position="145"/>
        <end position="170"/>
    </location>
</feature>
<dbReference type="HOGENOM" id="CLU_084465_1_1_3"/>
<dbReference type="InterPro" id="IPR010390">
    <property type="entry name" value="ABC-2_transporter-like"/>
</dbReference>
<keyword evidence="1" id="KW-0812">Transmembrane</keyword>
<feature type="transmembrane region" description="Helical" evidence="1">
    <location>
        <begin position="66"/>
        <end position="84"/>
    </location>
</feature>
<dbReference type="PANTHER" id="PTHR36832">
    <property type="entry name" value="SLR1174 PROTEIN-RELATED"/>
    <property type="match status" value="1"/>
</dbReference>
<dbReference type="KEGG" id="pmf:P9303_29111"/>
<evidence type="ECO:0000256" key="1">
    <source>
        <dbReference type="SAM" id="Phobius"/>
    </source>
</evidence>
<sequence length="265" mass="29621">MKIAGLSWPVVRALLASQHANMVQYRAEIALWALSGVLPFIMLSLWSESDAGASLGFKGVGLARYYLSVFMVRQFSVVWVVFAFEEDALLGRLSPFLLQPLHPLWRYVAAHVAERVTRFPFSIGIAAIFFLLYPTSFWLPSLGQFLLACLAILLAFSINFLLQSLIAALCFWSEKASALERLLLIPYLYFSGWLVPLAAFPDAARTVCFWTPFPYLIDFPARVLAGLPVDFVAGFAAQLFWVALLLPLVLMAWRAGVRRYTAMGA</sequence>
<name>A2CDT1_PROM3</name>
<feature type="transmembrane region" description="Helical" evidence="1">
    <location>
        <begin position="231"/>
        <end position="253"/>
    </location>
</feature>